<evidence type="ECO:0000313" key="2">
    <source>
        <dbReference type="WBParaSite" id="PS1159_v2.g1507.t1"/>
    </source>
</evidence>
<dbReference type="WBParaSite" id="PS1159_v2.g1507.t1">
    <property type="protein sequence ID" value="PS1159_v2.g1507.t1"/>
    <property type="gene ID" value="PS1159_v2.g1507"/>
</dbReference>
<dbReference type="Proteomes" id="UP000887580">
    <property type="component" value="Unplaced"/>
</dbReference>
<reference evidence="2" key="1">
    <citation type="submission" date="2022-11" db="UniProtKB">
        <authorList>
            <consortium name="WormBaseParasite"/>
        </authorList>
    </citation>
    <scope>IDENTIFICATION</scope>
</reference>
<evidence type="ECO:0000313" key="1">
    <source>
        <dbReference type="Proteomes" id="UP000887580"/>
    </source>
</evidence>
<accession>A0AC35F917</accession>
<organism evidence="1 2">
    <name type="scientific">Panagrolaimus sp. PS1159</name>
    <dbReference type="NCBI Taxonomy" id="55785"/>
    <lineage>
        <taxon>Eukaryota</taxon>
        <taxon>Metazoa</taxon>
        <taxon>Ecdysozoa</taxon>
        <taxon>Nematoda</taxon>
        <taxon>Chromadorea</taxon>
        <taxon>Rhabditida</taxon>
        <taxon>Tylenchina</taxon>
        <taxon>Panagrolaimomorpha</taxon>
        <taxon>Panagrolaimoidea</taxon>
        <taxon>Panagrolaimidae</taxon>
        <taxon>Panagrolaimus</taxon>
    </lineage>
</organism>
<protein>
    <submittedName>
        <fullName evidence="2">Uncharacterized protein</fullName>
    </submittedName>
</protein>
<name>A0AC35F917_9BILA</name>
<sequence>IVLPSSLPKQFYEEPSIVATTKESHVHQIFNALYEKIDNGRSILVICESIKQANDLSKKVKKLASEHSIKDKNFNVEPFTKAVLYCRDHEKFEYGDGTSLLKPKNIIYSTNLAGRGTDIRLDEELKNNGGLHVIVAYLPENLRVEEQAFGRAARCGDQGTAQLIVYANEIEHGKNLNISKLKLKRNAKEIRRIQKITDYYQEK</sequence>
<proteinExistence type="predicted"/>